<evidence type="ECO:0000313" key="2">
    <source>
        <dbReference type="Proteomes" id="UP000828941"/>
    </source>
</evidence>
<gene>
    <name evidence="1" type="ORF">L6164_003441</name>
</gene>
<evidence type="ECO:0000313" key="1">
    <source>
        <dbReference type="EMBL" id="KAI4354591.1"/>
    </source>
</evidence>
<name>A0ACB9Q1B7_BAUVA</name>
<dbReference type="EMBL" id="CM039427">
    <property type="protein sequence ID" value="KAI4354591.1"/>
    <property type="molecule type" value="Genomic_DNA"/>
</dbReference>
<dbReference type="Proteomes" id="UP000828941">
    <property type="component" value="Chromosome 2"/>
</dbReference>
<reference evidence="1 2" key="1">
    <citation type="journal article" date="2022" name="DNA Res.">
        <title>Chromosomal-level genome assembly of the orchid tree Bauhinia variegata (Leguminosae; Cercidoideae) supports the allotetraploid origin hypothesis of Bauhinia.</title>
        <authorList>
            <person name="Zhong Y."/>
            <person name="Chen Y."/>
            <person name="Zheng D."/>
            <person name="Pang J."/>
            <person name="Liu Y."/>
            <person name="Luo S."/>
            <person name="Meng S."/>
            <person name="Qian L."/>
            <person name="Wei D."/>
            <person name="Dai S."/>
            <person name="Zhou R."/>
        </authorList>
    </citation>
    <scope>NUCLEOTIDE SEQUENCE [LARGE SCALE GENOMIC DNA]</scope>
    <source>
        <strain evidence="1">BV-YZ2020</strain>
    </source>
</reference>
<accession>A0ACB9Q1B7</accession>
<proteinExistence type="predicted"/>
<sequence>MAANGDGEQEYVPQKKKPPSEEEKRKKKIVPGSLMKAIVRPGGGDSTPSDGDQVIYHRTIRTLEGVVVESTRSEYGGKGTPIRHVLGKSKMLLGLLEGIPTMLKDEVAMFKMKPQLHYGEDDCPISAPDGFPKEDELHFEIELIDFSKAKVISEDLGVIKKVLQEGQGWESPREPYEVKACITARTAGGKLIMSHTEGEPYSFTFGKSEVPKGLEMGIGSMSRGEKAVVYVTSQYLTQSPLIAGIEDYEEVLFEVELVHFIQVRDMLGDGRLIKRRIRDGTGDFPMDCPLNDSLLRVHYKGIVLDDEKRVFYDTRVDNDGQPLEFCSGEGLVPEGLEMCLRLMLPGELALVTCPPDYAYDKFPRPANVPEGAHIQWEIELLGFEMPKDWTGLDFKSIMDEAEKIRNTGNKLFKEGKFQLAKAKYEKVLREFNHVNPQDDEEGKIFADTRNLLFLNVAACYLKTGECLKSIETCNKVLEANPAHVKGLYRRGMAYMTAGDFEEARNDFNMMIKVDKTSEPDATAALQKLRQKEQETERKARKQFKGLFDKKPGEISEVKADEDGEHQKTSENQENSENGDSDGANSDEFHEAAAEAPQVGWFSVFWPTTRRFFSSLGLQRCTIL</sequence>
<comment type="caution">
    <text evidence="1">The sequence shown here is derived from an EMBL/GenBank/DDBJ whole genome shotgun (WGS) entry which is preliminary data.</text>
</comment>
<keyword evidence="2" id="KW-1185">Reference proteome</keyword>
<protein>
    <submittedName>
        <fullName evidence="1">Uncharacterized protein</fullName>
    </submittedName>
</protein>
<organism evidence="1 2">
    <name type="scientific">Bauhinia variegata</name>
    <name type="common">Purple orchid tree</name>
    <name type="synonym">Phanera variegata</name>
    <dbReference type="NCBI Taxonomy" id="167791"/>
    <lineage>
        <taxon>Eukaryota</taxon>
        <taxon>Viridiplantae</taxon>
        <taxon>Streptophyta</taxon>
        <taxon>Embryophyta</taxon>
        <taxon>Tracheophyta</taxon>
        <taxon>Spermatophyta</taxon>
        <taxon>Magnoliopsida</taxon>
        <taxon>eudicotyledons</taxon>
        <taxon>Gunneridae</taxon>
        <taxon>Pentapetalae</taxon>
        <taxon>rosids</taxon>
        <taxon>fabids</taxon>
        <taxon>Fabales</taxon>
        <taxon>Fabaceae</taxon>
        <taxon>Cercidoideae</taxon>
        <taxon>Cercideae</taxon>
        <taxon>Bauhiniinae</taxon>
        <taxon>Bauhinia</taxon>
    </lineage>
</organism>